<dbReference type="PANTHER" id="PTHR42690">
    <property type="entry name" value="THREONINE SYNTHASE FAMILY MEMBER"/>
    <property type="match status" value="1"/>
</dbReference>
<name>E9GP55_DAPPU</name>
<accession>E9GP55</accession>
<dbReference type="InParanoid" id="E9GP55"/>
<dbReference type="OrthoDB" id="5203861at2759"/>
<dbReference type="PANTHER" id="PTHR42690:SF1">
    <property type="entry name" value="THREONINE SYNTHASE-LIKE 2"/>
    <property type="match status" value="1"/>
</dbReference>
<dbReference type="InterPro" id="IPR051166">
    <property type="entry name" value="Threonine_Synthase"/>
</dbReference>
<dbReference type="GO" id="GO:0030170">
    <property type="term" value="F:pyridoxal phosphate binding"/>
    <property type="evidence" value="ECO:0000318"/>
    <property type="project" value="GO_Central"/>
</dbReference>
<evidence type="ECO:0000256" key="1">
    <source>
        <dbReference type="SAM" id="MobiDB-lite"/>
    </source>
</evidence>
<proteinExistence type="predicted"/>
<evidence type="ECO:0000313" key="3">
    <source>
        <dbReference type="Proteomes" id="UP000000305"/>
    </source>
</evidence>
<gene>
    <name evidence="2" type="ORF">DAPPUDRAFT_245843</name>
</gene>
<reference evidence="2 3" key="1">
    <citation type="journal article" date="2011" name="Science">
        <title>The ecoresponsive genome of Daphnia pulex.</title>
        <authorList>
            <person name="Colbourne J.K."/>
            <person name="Pfrender M.E."/>
            <person name="Gilbert D."/>
            <person name="Thomas W.K."/>
            <person name="Tucker A."/>
            <person name="Oakley T.H."/>
            <person name="Tokishita S."/>
            <person name="Aerts A."/>
            <person name="Arnold G.J."/>
            <person name="Basu M.K."/>
            <person name="Bauer D.J."/>
            <person name="Caceres C.E."/>
            <person name="Carmel L."/>
            <person name="Casola C."/>
            <person name="Choi J.H."/>
            <person name="Detter J.C."/>
            <person name="Dong Q."/>
            <person name="Dusheyko S."/>
            <person name="Eads B.D."/>
            <person name="Frohlich T."/>
            <person name="Geiler-Samerotte K.A."/>
            <person name="Gerlach D."/>
            <person name="Hatcher P."/>
            <person name="Jogdeo S."/>
            <person name="Krijgsveld J."/>
            <person name="Kriventseva E.V."/>
            <person name="Kultz D."/>
            <person name="Laforsch C."/>
            <person name="Lindquist E."/>
            <person name="Lopez J."/>
            <person name="Manak J.R."/>
            <person name="Muller J."/>
            <person name="Pangilinan J."/>
            <person name="Patwardhan R.P."/>
            <person name="Pitluck S."/>
            <person name="Pritham E.J."/>
            <person name="Rechtsteiner A."/>
            <person name="Rho M."/>
            <person name="Rogozin I.B."/>
            <person name="Sakarya O."/>
            <person name="Salamov A."/>
            <person name="Schaack S."/>
            <person name="Shapiro H."/>
            <person name="Shiga Y."/>
            <person name="Skalitzky C."/>
            <person name="Smith Z."/>
            <person name="Souvorov A."/>
            <person name="Sung W."/>
            <person name="Tang Z."/>
            <person name="Tsuchiya D."/>
            <person name="Tu H."/>
            <person name="Vos H."/>
            <person name="Wang M."/>
            <person name="Wolf Y.I."/>
            <person name="Yamagata H."/>
            <person name="Yamada T."/>
            <person name="Ye Y."/>
            <person name="Shaw J.R."/>
            <person name="Andrews J."/>
            <person name="Crease T.J."/>
            <person name="Tang H."/>
            <person name="Lucas S.M."/>
            <person name="Robertson H.M."/>
            <person name="Bork P."/>
            <person name="Koonin E.V."/>
            <person name="Zdobnov E.M."/>
            <person name="Grigoriev I.V."/>
            <person name="Lynch M."/>
            <person name="Boore J.L."/>
        </authorList>
    </citation>
    <scope>NUCLEOTIDE SEQUENCE [LARGE SCALE GENOMIC DNA]</scope>
</reference>
<evidence type="ECO:0000313" key="2">
    <source>
        <dbReference type="EMBL" id="EFX78738.1"/>
    </source>
</evidence>
<dbReference type="Proteomes" id="UP000000305">
    <property type="component" value="Unassembled WGS sequence"/>
</dbReference>
<dbReference type="eggNOG" id="KOG2616">
    <property type="taxonomic scope" value="Eukaryota"/>
</dbReference>
<dbReference type="SUPFAM" id="SSF53686">
    <property type="entry name" value="Tryptophan synthase beta subunit-like PLP-dependent enzymes"/>
    <property type="match status" value="1"/>
</dbReference>
<dbReference type="PhylomeDB" id="E9GP55"/>
<organism evidence="2 3">
    <name type="scientific">Daphnia pulex</name>
    <name type="common">Water flea</name>
    <dbReference type="NCBI Taxonomy" id="6669"/>
    <lineage>
        <taxon>Eukaryota</taxon>
        <taxon>Metazoa</taxon>
        <taxon>Ecdysozoa</taxon>
        <taxon>Arthropoda</taxon>
        <taxon>Crustacea</taxon>
        <taxon>Branchiopoda</taxon>
        <taxon>Diplostraca</taxon>
        <taxon>Cladocera</taxon>
        <taxon>Anomopoda</taxon>
        <taxon>Daphniidae</taxon>
        <taxon>Daphnia</taxon>
    </lineage>
</organism>
<feature type="region of interest" description="Disordered" evidence="1">
    <location>
        <begin position="252"/>
        <end position="272"/>
    </location>
</feature>
<dbReference type="GO" id="GO:0046360">
    <property type="term" value="P:2-oxobutyrate biosynthetic process"/>
    <property type="evidence" value="ECO:0000318"/>
    <property type="project" value="GO_Central"/>
</dbReference>
<evidence type="ECO:0008006" key="4">
    <source>
        <dbReference type="Google" id="ProtNLM"/>
    </source>
</evidence>
<dbReference type="HOGENOM" id="CLU_1024008_0_0_1"/>
<dbReference type="AlphaFoldDB" id="E9GP55"/>
<sequence length="272" mass="29537">MYIAGGSERFYERRDREILARADQGVRRFWGVANPPVLAKLLEIFLKKKGQEKRVKILVGTAGDTGPASAHSVANLERVDLVLLYPLNRVSKIQELQMLTVKAPNLREVPTMGTNPSKNVSKTSTSQRLTCCPNIGDEICIVVPTGAAGNLAAGFLTREMGFPIKLVATAPYNIERVLYFATHGDALAVRNVMQDLEQSGKVTLSAEILAAIQDVIVESVSMSDSDIVQAMQLCHSKYNYVLVCLATASASPASSPAKFPEACDSQALKRQD</sequence>
<dbReference type="EMBL" id="GL732556">
    <property type="protein sequence ID" value="EFX78738.1"/>
    <property type="molecule type" value="Genomic_DNA"/>
</dbReference>
<dbReference type="InterPro" id="IPR036052">
    <property type="entry name" value="TrpB-like_PALP_sf"/>
</dbReference>
<dbReference type="GO" id="GO:0009071">
    <property type="term" value="P:serine family amino acid catabolic process"/>
    <property type="evidence" value="ECO:0000318"/>
    <property type="project" value="GO_Central"/>
</dbReference>
<protein>
    <recommendedName>
        <fullName evidence="4">Tryptophan synthase beta chain-like PALP domain-containing protein</fullName>
    </recommendedName>
</protein>
<dbReference type="Gene3D" id="3.40.50.1100">
    <property type="match status" value="3"/>
</dbReference>
<keyword evidence="3" id="KW-1185">Reference proteome</keyword>
<dbReference type="KEGG" id="dpx:DAPPUDRAFT_245843"/>
<dbReference type="STRING" id="6669.E9GP55"/>